<evidence type="ECO:0000313" key="7">
    <source>
        <dbReference type="Proteomes" id="UP001197626"/>
    </source>
</evidence>
<keyword evidence="2" id="KW-0645">Protease</keyword>
<protein>
    <submittedName>
        <fullName evidence="6">Signal peptide peptidase SppA</fullName>
    </submittedName>
</protein>
<dbReference type="CDD" id="cd07023">
    <property type="entry name" value="S49_Sppa_N_C"/>
    <property type="match status" value="1"/>
</dbReference>
<evidence type="ECO:0000256" key="4">
    <source>
        <dbReference type="ARBA" id="ARBA00022825"/>
    </source>
</evidence>
<organism evidence="6 7">
    <name type="scientific">Staphylococcus ratti</name>
    <dbReference type="NCBI Taxonomy" id="2892440"/>
    <lineage>
        <taxon>Bacteria</taxon>
        <taxon>Bacillati</taxon>
        <taxon>Bacillota</taxon>
        <taxon>Bacilli</taxon>
        <taxon>Bacillales</taxon>
        <taxon>Staphylococcaceae</taxon>
        <taxon>Staphylococcus</taxon>
    </lineage>
</organism>
<dbReference type="Proteomes" id="UP001197626">
    <property type="component" value="Chromosome"/>
</dbReference>
<evidence type="ECO:0000256" key="2">
    <source>
        <dbReference type="ARBA" id="ARBA00022670"/>
    </source>
</evidence>
<dbReference type="PANTHER" id="PTHR42987">
    <property type="entry name" value="PEPTIDASE S49"/>
    <property type="match status" value="1"/>
</dbReference>
<reference evidence="6 7" key="1">
    <citation type="journal article" date="2022" name="Pathogens">
        <title>Staphylococcus ratti sp. nov. Isolated from a Lab Rat.</title>
        <authorList>
            <person name="Kovarovic V."/>
            <person name="Sedlacek I."/>
            <person name="Petras P."/>
            <person name="Kralova S."/>
            <person name="Maslanova I."/>
            <person name="Svec P."/>
            <person name="Neumann-Schaal M."/>
            <person name="Botka T."/>
            <person name="Gelbicova T."/>
            <person name="Stankova E."/>
            <person name="Doskar J."/>
            <person name="Pantucek R."/>
        </authorList>
    </citation>
    <scope>NUCLEOTIDE SEQUENCE [LARGE SCALE GENOMIC DNA]</scope>
    <source>
        <strain evidence="6 7">CCM 9025</strain>
    </source>
</reference>
<evidence type="ECO:0000256" key="1">
    <source>
        <dbReference type="ARBA" id="ARBA00008683"/>
    </source>
</evidence>
<dbReference type="InterPro" id="IPR029045">
    <property type="entry name" value="ClpP/crotonase-like_dom_sf"/>
</dbReference>
<dbReference type="Pfam" id="PF01343">
    <property type="entry name" value="Peptidase_S49"/>
    <property type="match status" value="1"/>
</dbReference>
<gene>
    <name evidence="6" type="primary">sppA</name>
    <name evidence="6" type="ORF">LN051_04935</name>
</gene>
<name>A0ABY3PF80_9STAP</name>
<accession>A0ABY3PF80</accession>
<sequence length="329" mass="35811">MSKRIVAIILAVVIVMGGILMSTLTTLASSFFSSDVSEVEDAPSSIIQKGDASKQIAEIAVKGEITGSASGGLFGGSEGYDHAAALKQLDTIKKDDSIKGVLLTVNSPGGGTYESDEFYQKLKEIKEKGKKIYVQMETVAVSGGYYISMPADKIYAGPQTLTGSIGVISQSMDYSELLKNLGVKTNTIKSGSHKDIMSPDREMTQEERNILQSVNKDSFDQFVNVVKEGRHMSESKVRKLADGRIYSAQQAKSEGLIDEIGYKDAALKQMKKELKVKNPQIISFSEDSAKFGSLFGLKSAYEGLKSDIQQARNILTNKSDTRPMYMYEG</sequence>
<dbReference type="SUPFAM" id="SSF52096">
    <property type="entry name" value="ClpP/crotonase"/>
    <property type="match status" value="1"/>
</dbReference>
<evidence type="ECO:0000313" key="6">
    <source>
        <dbReference type="EMBL" id="UEX90965.1"/>
    </source>
</evidence>
<dbReference type="InterPro" id="IPR004635">
    <property type="entry name" value="Pept_S49_SppA"/>
</dbReference>
<comment type="similarity">
    <text evidence="1">Belongs to the peptidase S49 family.</text>
</comment>
<keyword evidence="7" id="KW-1185">Reference proteome</keyword>
<dbReference type="NCBIfam" id="TIGR00706">
    <property type="entry name" value="SppA_dom"/>
    <property type="match status" value="1"/>
</dbReference>
<evidence type="ECO:0000259" key="5">
    <source>
        <dbReference type="Pfam" id="PF01343"/>
    </source>
</evidence>
<evidence type="ECO:0000256" key="3">
    <source>
        <dbReference type="ARBA" id="ARBA00022801"/>
    </source>
</evidence>
<keyword evidence="4" id="KW-0720">Serine protease</keyword>
<dbReference type="InterPro" id="IPR047272">
    <property type="entry name" value="S49_SppA_C"/>
</dbReference>
<dbReference type="InterPro" id="IPR002142">
    <property type="entry name" value="Peptidase_S49"/>
</dbReference>
<dbReference type="Gene3D" id="6.20.330.10">
    <property type="match status" value="1"/>
</dbReference>
<feature type="domain" description="Peptidase S49" evidence="5">
    <location>
        <begin position="125"/>
        <end position="277"/>
    </location>
</feature>
<dbReference type="Gene3D" id="3.90.226.10">
    <property type="entry name" value="2-enoyl-CoA Hydratase, Chain A, domain 1"/>
    <property type="match status" value="1"/>
</dbReference>
<dbReference type="PANTHER" id="PTHR42987:SF7">
    <property type="entry name" value="SIGNAL PEPTIDE PEPTIDASE SPPA-RELATED"/>
    <property type="match status" value="1"/>
</dbReference>
<proteinExistence type="inferred from homology"/>
<keyword evidence="3" id="KW-0378">Hydrolase</keyword>
<dbReference type="EMBL" id="CP086654">
    <property type="protein sequence ID" value="UEX90965.1"/>
    <property type="molecule type" value="Genomic_DNA"/>
</dbReference>
<dbReference type="RefSeq" id="WP_229293445.1">
    <property type="nucleotide sequence ID" value="NZ_CP086654.1"/>
</dbReference>